<feature type="domain" description="PpiC" evidence="9">
    <location>
        <begin position="322"/>
        <end position="421"/>
    </location>
</feature>
<reference evidence="10 11" key="1">
    <citation type="submission" date="2015-11" db="EMBL/GenBank/DDBJ databases">
        <title>Exploring the genomic traits of fungus-feeding bacterial genus Collimonas.</title>
        <authorList>
            <person name="Song C."/>
            <person name="Schmidt R."/>
            <person name="de Jager V."/>
            <person name="Krzyzanowska D."/>
            <person name="Jongedijk E."/>
            <person name="Cankar K."/>
            <person name="Beekwilder J."/>
            <person name="van Veen A."/>
            <person name="de Boer W."/>
            <person name="van Veen J.A."/>
            <person name="Garbeva P."/>
        </authorList>
    </citation>
    <scope>NUCLEOTIDE SEQUENCE [LARGE SCALE GENOMIC DNA]</scope>
    <source>
        <strain evidence="10 11">Ter282</strain>
    </source>
</reference>
<evidence type="ECO:0000256" key="1">
    <source>
        <dbReference type="ARBA" id="ARBA00022729"/>
    </source>
</evidence>
<feature type="coiled-coil region" evidence="8">
    <location>
        <begin position="340"/>
        <end position="371"/>
    </location>
</feature>
<organism evidence="10 11">
    <name type="scientific">Collimonas arenae</name>
    <dbReference type="NCBI Taxonomy" id="279058"/>
    <lineage>
        <taxon>Bacteria</taxon>
        <taxon>Pseudomonadati</taxon>
        <taxon>Pseudomonadota</taxon>
        <taxon>Betaproteobacteria</taxon>
        <taxon>Burkholderiales</taxon>
        <taxon>Oxalobacteraceae</taxon>
        <taxon>Collimonas</taxon>
    </lineage>
</organism>
<dbReference type="GO" id="GO:0042277">
    <property type="term" value="F:peptide binding"/>
    <property type="evidence" value="ECO:0007669"/>
    <property type="project" value="InterPro"/>
</dbReference>
<accession>A0A127QMT3</accession>
<dbReference type="InterPro" id="IPR050280">
    <property type="entry name" value="OMP_Chaperone_SurA"/>
</dbReference>
<gene>
    <name evidence="7" type="primary">surA</name>
    <name evidence="10" type="ORF">CAter282_3650</name>
</gene>
<evidence type="ECO:0000256" key="2">
    <source>
        <dbReference type="ARBA" id="ARBA00022737"/>
    </source>
</evidence>
<evidence type="ECO:0000259" key="9">
    <source>
        <dbReference type="PROSITE" id="PS50198"/>
    </source>
</evidence>
<evidence type="ECO:0000256" key="7">
    <source>
        <dbReference type="HAMAP-Rule" id="MF_01183"/>
    </source>
</evidence>
<dbReference type="GO" id="GO:0043165">
    <property type="term" value="P:Gram-negative-bacterium-type cell outer membrane assembly"/>
    <property type="evidence" value="ECO:0007669"/>
    <property type="project" value="InterPro"/>
</dbReference>
<evidence type="ECO:0000256" key="8">
    <source>
        <dbReference type="SAM" id="Coils"/>
    </source>
</evidence>
<dbReference type="GO" id="GO:0050821">
    <property type="term" value="P:protein stabilization"/>
    <property type="evidence" value="ECO:0007669"/>
    <property type="project" value="InterPro"/>
</dbReference>
<proteinExistence type="inferred from homology"/>
<dbReference type="PANTHER" id="PTHR47637:SF1">
    <property type="entry name" value="CHAPERONE SURA"/>
    <property type="match status" value="1"/>
</dbReference>
<keyword evidence="5 7" id="KW-0143">Chaperone</keyword>
<name>A0A127QMT3_9BURK</name>
<dbReference type="PROSITE" id="PS50198">
    <property type="entry name" value="PPIC_PPIASE_2"/>
    <property type="match status" value="2"/>
</dbReference>
<dbReference type="Gene3D" id="1.10.4030.10">
    <property type="entry name" value="Porin chaperone SurA, peptide-binding domain"/>
    <property type="match status" value="1"/>
</dbReference>
<dbReference type="EMBL" id="CP013235">
    <property type="protein sequence ID" value="AMP11333.1"/>
    <property type="molecule type" value="Genomic_DNA"/>
</dbReference>
<comment type="catalytic activity">
    <reaction evidence="7">
        <text>[protein]-peptidylproline (omega=180) = [protein]-peptidylproline (omega=0)</text>
        <dbReference type="Rhea" id="RHEA:16237"/>
        <dbReference type="Rhea" id="RHEA-COMP:10747"/>
        <dbReference type="Rhea" id="RHEA-COMP:10748"/>
        <dbReference type="ChEBI" id="CHEBI:83833"/>
        <dbReference type="ChEBI" id="CHEBI:83834"/>
        <dbReference type="EC" id="5.2.1.8"/>
    </reaction>
</comment>
<keyword evidence="2 7" id="KW-0677">Repeat</keyword>
<comment type="function">
    <text evidence="7">Chaperone involved in the correct folding and assembly of outer membrane proteins. Recognizes specific patterns of aromatic residues and the orientation of their side chains, which are found more frequently in integral outer membrane proteins. May act in both early periplasmic and late outer membrane-associated steps of protein maturation.</text>
</comment>
<keyword evidence="8" id="KW-0175">Coiled coil</keyword>
<dbReference type="EC" id="5.2.1.8" evidence="7"/>
<evidence type="ECO:0000256" key="6">
    <source>
        <dbReference type="ARBA" id="ARBA00023235"/>
    </source>
</evidence>
<evidence type="ECO:0000313" key="10">
    <source>
        <dbReference type="EMBL" id="AMP11333.1"/>
    </source>
</evidence>
<dbReference type="InterPro" id="IPR023058">
    <property type="entry name" value="PPIase_PpiC_CS"/>
</dbReference>
<feature type="signal peptide" evidence="7">
    <location>
        <begin position="1"/>
        <end position="26"/>
    </location>
</feature>
<dbReference type="Proteomes" id="UP000071778">
    <property type="component" value="Chromosome"/>
</dbReference>
<dbReference type="Gene3D" id="3.10.50.40">
    <property type="match status" value="2"/>
</dbReference>
<keyword evidence="3 7" id="KW-0574">Periplasm</keyword>
<dbReference type="GO" id="GO:0051082">
    <property type="term" value="F:unfolded protein binding"/>
    <property type="evidence" value="ECO:0007669"/>
    <property type="project" value="UniProtKB-UniRule"/>
</dbReference>
<keyword evidence="4 7" id="KW-0697">Rotamase</keyword>
<protein>
    <recommendedName>
        <fullName evidence="7">Chaperone SurA</fullName>
    </recommendedName>
    <alternativeName>
        <fullName evidence="7">Peptidyl-prolyl cis-trans isomerase SurA</fullName>
        <shortName evidence="7">PPIase SurA</shortName>
        <ecNumber evidence="7">5.2.1.8</ecNumber>
    </alternativeName>
    <alternativeName>
        <fullName evidence="7">Rotamase SurA</fullName>
    </alternativeName>
</protein>
<comment type="subcellular location">
    <subcellularLocation>
        <location evidence="7">Periplasm</location>
    </subcellularLocation>
    <text evidence="7">Is capable of associating with the outer membrane.</text>
</comment>
<dbReference type="InterPro" id="IPR046357">
    <property type="entry name" value="PPIase_dom_sf"/>
</dbReference>
<keyword evidence="1 7" id="KW-0732">Signal</keyword>
<dbReference type="SUPFAM" id="SSF109998">
    <property type="entry name" value="Triger factor/SurA peptide-binding domain-like"/>
    <property type="match status" value="1"/>
</dbReference>
<evidence type="ECO:0000313" key="11">
    <source>
        <dbReference type="Proteomes" id="UP000071778"/>
    </source>
</evidence>
<dbReference type="GO" id="GO:0003755">
    <property type="term" value="F:peptidyl-prolyl cis-trans isomerase activity"/>
    <property type="evidence" value="ECO:0007669"/>
    <property type="project" value="UniProtKB-UniRule"/>
</dbReference>
<dbReference type="PANTHER" id="PTHR47637">
    <property type="entry name" value="CHAPERONE SURA"/>
    <property type="match status" value="1"/>
</dbReference>
<dbReference type="GO" id="GO:0030288">
    <property type="term" value="C:outer membrane-bounded periplasmic space"/>
    <property type="evidence" value="ECO:0007669"/>
    <property type="project" value="InterPro"/>
</dbReference>
<comment type="domain">
    <text evidence="7">The PPIase activity resides only in the second parvulin domain. The N-terminal region and the C-terminal tail are necessary and sufficient for the chaperone activity of SurA. The PPIase activity is dispensable for SurA to function as a chaperone. The N-terminal region and the C-terminal tail are also required for porin recognition.</text>
</comment>
<dbReference type="AlphaFoldDB" id="A0A127QMT3"/>
<keyword evidence="6 7" id="KW-0413">Isomerase</keyword>
<feature type="chain" id="PRO_5008999243" description="Chaperone SurA" evidence="7">
    <location>
        <begin position="27"/>
        <end position="469"/>
    </location>
</feature>
<sequence length="469" mass="51941" precursor="true">MRKTNQTQLAAIVFSLLSATATGAWAQGASTQSVPPALAPTSTAEPVKPVARSVTPQTVDAIVAVVNTDVITQQELASRVNDVVLRMKAQNIELPPMAELQKQLLERMILERAEVQLAKENGITVDDVMLDRAISRIAEQNKLSMADFQRQLEHDKIPYPAFREEIRREILLQRLREREVDNKIQISDSEVDNYIAAEAGNKQTAQELDLAQILIQVPENASAAQIAQRAKRAEEAMQQIKSGGNFAAIAAAYSDSSDALTGGDMGWRPQDRLPSLFVEAVANLSPGQVSPIIKSANGFHIIKLVNKRAAAATPIDTAAAAIQQTHVRHILIKVTPTVTAADARRRLLDLKERIDNNAAKFEDLAKQYSNDLSASKGGDLGWVYTGDTVPEFERAMDALKPGQISEPIESPFGYHLIQVLERKTNDVSKERQRLAARMAIRERKTEEATNDWLRQLRDSTYVEYRNDDH</sequence>
<dbReference type="Pfam" id="PF09312">
    <property type="entry name" value="SurA_N"/>
    <property type="match status" value="1"/>
</dbReference>
<evidence type="ECO:0000256" key="3">
    <source>
        <dbReference type="ARBA" id="ARBA00022764"/>
    </source>
</evidence>
<dbReference type="PATRIC" id="fig|279058.17.peg.3952"/>
<dbReference type="HAMAP" id="MF_01183">
    <property type="entry name" value="Chaperone_SurA"/>
    <property type="match status" value="1"/>
</dbReference>
<dbReference type="SUPFAM" id="SSF54534">
    <property type="entry name" value="FKBP-like"/>
    <property type="match status" value="2"/>
</dbReference>
<dbReference type="InterPro" id="IPR015391">
    <property type="entry name" value="SurA_N"/>
</dbReference>
<dbReference type="RefSeq" id="WP_061534346.1">
    <property type="nucleotide sequence ID" value="NZ_CP013233.1"/>
</dbReference>
<feature type="domain" description="PpiC" evidence="9">
    <location>
        <begin position="205"/>
        <end position="306"/>
    </location>
</feature>
<dbReference type="PROSITE" id="PS01096">
    <property type="entry name" value="PPIC_PPIASE_1"/>
    <property type="match status" value="1"/>
</dbReference>
<dbReference type="InterPro" id="IPR027304">
    <property type="entry name" value="Trigger_fact/SurA_dom_sf"/>
</dbReference>
<dbReference type="InterPro" id="IPR000297">
    <property type="entry name" value="PPIase_PpiC"/>
</dbReference>
<dbReference type="InterPro" id="IPR023034">
    <property type="entry name" value="PPIase_SurA"/>
</dbReference>
<evidence type="ECO:0000256" key="4">
    <source>
        <dbReference type="ARBA" id="ARBA00023110"/>
    </source>
</evidence>
<dbReference type="Pfam" id="PF00639">
    <property type="entry name" value="Rotamase"/>
    <property type="match status" value="2"/>
</dbReference>
<dbReference type="GO" id="GO:0006457">
    <property type="term" value="P:protein folding"/>
    <property type="evidence" value="ECO:0007669"/>
    <property type="project" value="UniProtKB-UniRule"/>
</dbReference>
<keyword evidence="11" id="KW-1185">Reference proteome</keyword>
<evidence type="ECO:0000256" key="5">
    <source>
        <dbReference type="ARBA" id="ARBA00023186"/>
    </source>
</evidence>